<evidence type="ECO:0000313" key="1">
    <source>
        <dbReference type="EMBL" id="EAZ94034.1"/>
    </source>
</evidence>
<proteinExistence type="predicted"/>
<dbReference type="AlphaFoldDB" id="A3IJQ2"/>
<reference evidence="1 2" key="1">
    <citation type="submission" date="2007-03" db="EMBL/GenBank/DDBJ databases">
        <authorList>
            <person name="Stal L."/>
            <person name="Ferriera S."/>
            <person name="Johnson J."/>
            <person name="Kravitz S."/>
            <person name="Beeson K."/>
            <person name="Sutton G."/>
            <person name="Rogers Y.-H."/>
            <person name="Friedman R."/>
            <person name="Frazier M."/>
            <person name="Venter J.C."/>
        </authorList>
    </citation>
    <scope>NUCLEOTIDE SEQUENCE [LARGE SCALE GENOMIC DNA]</scope>
    <source>
        <strain evidence="1 2">CCY0110</strain>
    </source>
</reference>
<name>A3IJQ2_9CHRO</name>
<sequence>MATSYTVGDDYFTRNAFSSWPDFISF</sequence>
<accession>A3IJQ2</accession>
<dbReference type="EMBL" id="AAXW01000002">
    <property type="protein sequence ID" value="EAZ94034.1"/>
    <property type="molecule type" value="Genomic_DNA"/>
</dbReference>
<organism evidence="1 2">
    <name type="scientific">Crocosphaera chwakensis CCY0110</name>
    <dbReference type="NCBI Taxonomy" id="391612"/>
    <lineage>
        <taxon>Bacteria</taxon>
        <taxon>Bacillati</taxon>
        <taxon>Cyanobacteriota</taxon>
        <taxon>Cyanophyceae</taxon>
        <taxon>Oscillatoriophycideae</taxon>
        <taxon>Chroococcales</taxon>
        <taxon>Aphanothecaceae</taxon>
        <taxon>Crocosphaera</taxon>
        <taxon>Crocosphaera chwakensis</taxon>
    </lineage>
</organism>
<evidence type="ECO:0000313" key="2">
    <source>
        <dbReference type="Proteomes" id="UP000003781"/>
    </source>
</evidence>
<gene>
    <name evidence="1" type="ORF">CY0110_19602</name>
</gene>
<keyword evidence="2" id="KW-1185">Reference proteome</keyword>
<dbReference type="Proteomes" id="UP000003781">
    <property type="component" value="Unassembled WGS sequence"/>
</dbReference>
<comment type="caution">
    <text evidence="1">The sequence shown here is derived from an EMBL/GenBank/DDBJ whole genome shotgun (WGS) entry which is preliminary data.</text>
</comment>
<protein>
    <submittedName>
        <fullName evidence="1">Uncharacterized protein</fullName>
    </submittedName>
</protein>